<name>A0ABT5PUW6_9PSED</name>
<reference evidence="1" key="1">
    <citation type="submission" date="2022-05" db="EMBL/GenBank/DDBJ databases">
        <title>Novel Pseudomonas spp. Isolated from a Rainbow Trout Aquaculture Facility.</title>
        <authorList>
            <person name="Testerman T."/>
            <person name="Graf J."/>
        </authorList>
    </citation>
    <scope>NUCLEOTIDE SEQUENCE</scope>
    <source>
        <strain evidence="1">ID386</strain>
    </source>
</reference>
<evidence type="ECO:0000313" key="1">
    <source>
        <dbReference type="EMBL" id="MDD1127565.1"/>
    </source>
</evidence>
<keyword evidence="2" id="KW-1185">Reference proteome</keyword>
<dbReference type="Proteomes" id="UP001150531">
    <property type="component" value="Unassembled WGS sequence"/>
</dbReference>
<dbReference type="RefSeq" id="WP_273897049.1">
    <property type="nucleotide sequence ID" value="NZ_JAMDGS010000015.1"/>
</dbReference>
<comment type="caution">
    <text evidence="1">The sequence shown here is derived from an EMBL/GenBank/DDBJ whole genome shotgun (WGS) entry which is preliminary data.</text>
</comment>
<sequence>MFENDLNIQRLEVKFESSTERQKVLYANGRMQVRVLVLVSGENAQAEEVSLHGHPALETLKLISYNTSAPLGGDWNVDAQENRYAHDIAGGTARVMPLVPAVGNRLSDPSESIQVFEFWVTCRRPGSIQIAAEITLEGKKYRSNGFEGHDSSVSLQAIAPKLYPVSNFMLNRTRVLDSPSLFEKVEQYSLVLYGEGRQINLLDWKSLQVKYDAEFATEFFSSGDATKVSSGLKSYVGYIAPIYGAQVTARTSQGFRTVSQDPGTISIISYLTAEHPNKPERTGQVDLHVFDEFGTEHIIRISPDIANRTYKIS</sequence>
<organism evidence="1 2">
    <name type="scientific">Pseudomonas aphyarum</name>
    <dbReference type="NCBI Taxonomy" id="2942629"/>
    <lineage>
        <taxon>Bacteria</taxon>
        <taxon>Pseudomonadati</taxon>
        <taxon>Pseudomonadota</taxon>
        <taxon>Gammaproteobacteria</taxon>
        <taxon>Pseudomonadales</taxon>
        <taxon>Pseudomonadaceae</taxon>
        <taxon>Pseudomonas</taxon>
    </lineage>
</organism>
<accession>A0ABT5PUW6</accession>
<evidence type="ECO:0000313" key="2">
    <source>
        <dbReference type="Proteomes" id="UP001150531"/>
    </source>
</evidence>
<gene>
    <name evidence="1" type="ORF">M5G18_23445</name>
</gene>
<dbReference type="EMBL" id="JAMDGS010000015">
    <property type="protein sequence ID" value="MDD1127565.1"/>
    <property type="molecule type" value="Genomic_DNA"/>
</dbReference>
<proteinExistence type="predicted"/>
<protein>
    <submittedName>
        <fullName evidence="1">Uncharacterized protein</fullName>
    </submittedName>
</protein>